<dbReference type="EMBL" id="AVOT02007748">
    <property type="protein sequence ID" value="MBW0484585.1"/>
    <property type="molecule type" value="Genomic_DNA"/>
</dbReference>
<keyword evidence="3" id="KW-1185">Reference proteome</keyword>
<name>A0A9Q3GZZ6_9BASI</name>
<comment type="caution">
    <text evidence="2">The sequence shown here is derived from an EMBL/GenBank/DDBJ whole genome shotgun (WGS) entry which is preliminary data.</text>
</comment>
<dbReference type="Proteomes" id="UP000765509">
    <property type="component" value="Unassembled WGS sequence"/>
</dbReference>
<dbReference type="AlphaFoldDB" id="A0A9Q3GZZ6"/>
<accession>A0A9Q3GZZ6</accession>
<reference evidence="2" key="1">
    <citation type="submission" date="2021-03" db="EMBL/GenBank/DDBJ databases">
        <title>Draft genome sequence of rust myrtle Austropuccinia psidii MF-1, a brazilian biotype.</title>
        <authorList>
            <person name="Quecine M.C."/>
            <person name="Pachon D.M.R."/>
            <person name="Bonatelli M.L."/>
            <person name="Correr F.H."/>
            <person name="Franceschini L.M."/>
            <person name="Leite T.F."/>
            <person name="Margarido G.R.A."/>
            <person name="Almeida C.A."/>
            <person name="Ferrarezi J.A."/>
            <person name="Labate C.A."/>
        </authorList>
    </citation>
    <scope>NUCLEOTIDE SEQUENCE</scope>
    <source>
        <strain evidence="2">MF-1</strain>
    </source>
</reference>
<protein>
    <recommendedName>
        <fullName evidence="4">Retrotransposon gag domain-containing protein</fullName>
    </recommendedName>
</protein>
<evidence type="ECO:0000256" key="1">
    <source>
        <dbReference type="SAM" id="MobiDB-lite"/>
    </source>
</evidence>
<organism evidence="2 3">
    <name type="scientific">Austropuccinia psidii MF-1</name>
    <dbReference type="NCBI Taxonomy" id="1389203"/>
    <lineage>
        <taxon>Eukaryota</taxon>
        <taxon>Fungi</taxon>
        <taxon>Dikarya</taxon>
        <taxon>Basidiomycota</taxon>
        <taxon>Pucciniomycotina</taxon>
        <taxon>Pucciniomycetes</taxon>
        <taxon>Pucciniales</taxon>
        <taxon>Sphaerophragmiaceae</taxon>
        <taxon>Austropuccinia</taxon>
    </lineage>
</organism>
<feature type="region of interest" description="Disordered" evidence="1">
    <location>
        <begin position="1"/>
        <end position="31"/>
    </location>
</feature>
<evidence type="ECO:0000313" key="2">
    <source>
        <dbReference type="EMBL" id="MBW0484585.1"/>
    </source>
</evidence>
<sequence>MGQLTQAVSPRENSRAPESKTPSIKAPDSFEGTQAQGLRGFIQSCQSIFHNDTANFFFDRKRALYSNSFLTGRAGKWIEPYLSNISNEEPSYLLNTWQLFETKLFTLFCDPNEFRKA</sequence>
<evidence type="ECO:0008006" key="4">
    <source>
        <dbReference type="Google" id="ProtNLM"/>
    </source>
</evidence>
<evidence type="ECO:0000313" key="3">
    <source>
        <dbReference type="Proteomes" id="UP000765509"/>
    </source>
</evidence>
<proteinExistence type="predicted"/>
<gene>
    <name evidence="2" type="ORF">O181_024300</name>
</gene>